<feature type="signal peptide" evidence="12">
    <location>
        <begin position="1"/>
        <end position="29"/>
    </location>
</feature>
<dbReference type="CDD" id="cd01347">
    <property type="entry name" value="ligand_gated_channel"/>
    <property type="match status" value="1"/>
</dbReference>
<evidence type="ECO:0000313" key="16">
    <source>
        <dbReference type="Proteomes" id="UP000244069"/>
    </source>
</evidence>
<evidence type="ECO:0000256" key="7">
    <source>
        <dbReference type="ARBA" id="ARBA00023077"/>
    </source>
</evidence>
<keyword evidence="6" id="KW-0406">Ion transport</keyword>
<gene>
    <name evidence="15" type="ORF">C8N44_1595</name>
</gene>
<evidence type="ECO:0000256" key="5">
    <source>
        <dbReference type="ARBA" id="ARBA00022729"/>
    </source>
</evidence>
<dbReference type="EMBL" id="QBKN01000059">
    <property type="protein sequence ID" value="PTX36369.1"/>
    <property type="molecule type" value="Genomic_DNA"/>
</dbReference>
<dbReference type="PANTHER" id="PTHR30069:SF53">
    <property type="entry name" value="COLICIN I RECEPTOR-RELATED"/>
    <property type="match status" value="1"/>
</dbReference>
<feature type="domain" description="TonB-dependent receptor-like beta-barrel" evidence="13">
    <location>
        <begin position="194"/>
        <end position="638"/>
    </location>
</feature>
<sequence length="666" mass="74170">MNRTTTFQTRLRGSCAALPFMLTPSLGLAQVDEEDFYLGEIVISATGFEQQIADAPATITVISSEEIEGRSYSGITDILDTVPGISIESSGGGKLPGSSSINMRGFGENYILFLVDGKPIGDSQDAYYNGWGSGQRTQLLPPPAIIERIEIIRGPMSSLYGSAASGGVINIITKPTADVWTGSISMGQTLHEDGGSSDSLQTNYYLTGPIMPGRLGLSFYGSTYDREPDRGLDGFSGVERRTNGVRLNWTVTDNQNLELDYSKSRQNTTRNQEDASDREIITTRQDTSVAHEVYWDNGFETTSFLKREYVDVDEGSNLSAFEQINFNTKTLMVFGSHMMTAGLDYKLERTFHNADRFPGSINTDLERWHASVFVEDEISLTDDFTLTLGGRYDENEAFGDNFTPRVYGVWHMTDTMTLKGGISGGYTVPALKRTDDGIVEQAGRGRGWDKGNSDLKPEESTNYEVGMVWNPRSDLQFGMTAYHTRFTDKIDKERFCDTPDPEGDGVEESEWACTYNGETRQWINQYINLDEAEIQGVEATLDYRIGDFDIRANYTYSHSEITSGDSKGERLNSLPKHMVNLSTDWQATDSLSLWGKAKFKSETNQEASEDRTPGYTLVDVGASYDFNDRLRGNFSIENAFNKEITSEDYGSLLPGRRYFVGLTARF</sequence>
<comment type="similarity">
    <text evidence="10 11">Belongs to the TonB-dependent receptor family.</text>
</comment>
<dbReference type="InterPro" id="IPR036942">
    <property type="entry name" value="Beta-barrel_TonB_sf"/>
</dbReference>
<dbReference type="PANTHER" id="PTHR30069">
    <property type="entry name" value="TONB-DEPENDENT OUTER MEMBRANE RECEPTOR"/>
    <property type="match status" value="1"/>
</dbReference>
<dbReference type="OrthoDB" id="9796221at2"/>
<dbReference type="GO" id="GO:0015344">
    <property type="term" value="F:siderophore uptake transmembrane transporter activity"/>
    <property type="evidence" value="ECO:0007669"/>
    <property type="project" value="TreeGrafter"/>
</dbReference>
<dbReference type="InterPro" id="IPR012910">
    <property type="entry name" value="Plug_dom"/>
</dbReference>
<accession>A0A2T5ZXT1</accession>
<keyword evidence="8 10" id="KW-0472">Membrane</keyword>
<evidence type="ECO:0000256" key="3">
    <source>
        <dbReference type="ARBA" id="ARBA00022452"/>
    </source>
</evidence>
<protein>
    <submittedName>
        <fullName evidence="15">Outer membrane receptor for ferrienterochelin and colicins</fullName>
    </submittedName>
</protein>
<evidence type="ECO:0000256" key="6">
    <source>
        <dbReference type="ARBA" id="ARBA00023065"/>
    </source>
</evidence>
<evidence type="ECO:0000256" key="2">
    <source>
        <dbReference type="ARBA" id="ARBA00022448"/>
    </source>
</evidence>
<dbReference type="InterPro" id="IPR037066">
    <property type="entry name" value="Plug_dom_sf"/>
</dbReference>
<evidence type="ECO:0000256" key="8">
    <source>
        <dbReference type="ARBA" id="ARBA00023136"/>
    </source>
</evidence>
<comment type="subcellular location">
    <subcellularLocation>
        <location evidence="1 10">Cell outer membrane</location>
        <topology evidence="1 10">Multi-pass membrane protein</topology>
    </subcellularLocation>
</comment>
<evidence type="ECO:0000256" key="1">
    <source>
        <dbReference type="ARBA" id="ARBA00004571"/>
    </source>
</evidence>
<evidence type="ECO:0000256" key="11">
    <source>
        <dbReference type="RuleBase" id="RU003357"/>
    </source>
</evidence>
<keyword evidence="15" id="KW-0675">Receptor</keyword>
<reference evidence="15 16" key="1">
    <citation type="submission" date="2018-04" db="EMBL/GenBank/DDBJ databases">
        <title>Genomic Encyclopedia of Archaeal and Bacterial Type Strains, Phase II (KMG-II): from individual species to whole genera.</title>
        <authorList>
            <person name="Goeker M."/>
        </authorList>
    </citation>
    <scope>NUCLEOTIDE SEQUENCE [LARGE SCALE GENOMIC DNA]</scope>
    <source>
        <strain evidence="15 16">DSM 29329</strain>
    </source>
</reference>
<dbReference type="Proteomes" id="UP000244069">
    <property type="component" value="Unassembled WGS sequence"/>
</dbReference>
<keyword evidence="5 12" id="KW-0732">Signal</keyword>
<feature type="domain" description="TonB-dependent receptor plug" evidence="14">
    <location>
        <begin position="53"/>
        <end position="168"/>
    </location>
</feature>
<dbReference type="Pfam" id="PF07715">
    <property type="entry name" value="Plug"/>
    <property type="match status" value="1"/>
</dbReference>
<dbReference type="Pfam" id="PF00593">
    <property type="entry name" value="TonB_dep_Rec_b-barrel"/>
    <property type="match status" value="1"/>
</dbReference>
<dbReference type="InterPro" id="IPR039426">
    <property type="entry name" value="TonB-dep_rcpt-like"/>
</dbReference>
<keyword evidence="2 10" id="KW-0813">Transport</keyword>
<dbReference type="Gene3D" id="2.40.170.20">
    <property type="entry name" value="TonB-dependent receptor, beta-barrel domain"/>
    <property type="match status" value="1"/>
</dbReference>
<evidence type="ECO:0000256" key="12">
    <source>
        <dbReference type="SAM" id="SignalP"/>
    </source>
</evidence>
<keyword evidence="4 10" id="KW-0812">Transmembrane</keyword>
<evidence type="ECO:0000256" key="9">
    <source>
        <dbReference type="ARBA" id="ARBA00023237"/>
    </source>
</evidence>
<proteinExistence type="inferred from homology"/>
<dbReference type="PROSITE" id="PS52016">
    <property type="entry name" value="TONB_DEPENDENT_REC_3"/>
    <property type="match status" value="1"/>
</dbReference>
<evidence type="ECO:0000259" key="14">
    <source>
        <dbReference type="Pfam" id="PF07715"/>
    </source>
</evidence>
<keyword evidence="3 10" id="KW-1134">Transmembrane beta strand</keyword>
<feature type="chain" id="PRO_5015421389" evidence="12">
    <location>
        <begin position="30"/>
        <end position="666"/>
    </location>
</feature>
<name>A0A2T5ZXT1_9RHOB</name>
<dbReference type="GO" id="GO:0009279">
    <property type="term" value="C:cell outer membrane"/>
    <property type="evidence" value="ECO:0007669"/>
    <property type="project" value="UniProtKB-SubCell"/>
</dbReference>
<keyword evidence="16" id="KW-1185">Reference proteome</keyword>
<keyword evidence="9 10" id="KW-0998">Cell outer membrane</keyword>
<keyword evidence="7 11" id="KW-0798">TonB box</keyword>
<evidence type="ECO:0000256" key="4">
    <source>
        <dbReference type="ARBA" id="ARBA00022692"/>
    </source>
</evidence>
<dbReference type="SUPFAM" id="SSF56935">
    <property type="entry name" value="Porins"/>
    <property type="match status" value="1"/>
</dbReference>
<evidence type="ECO:0000259" key="13">
    <source>
        <dbReference type="Pfam" id="PF00593"/>
    </source>
</evidence>
<evidence type="ECO:0000256" key="10">
    <source>
        <dbReference type="PROSITE-ProRule" id="PRU01360"/>
    </source>
</evidence>
<dbReference type="GO" id="GO:0044718">
    <property type="term" value="P:siderophore transmembrane transport"/>
    <property type="evidence" value="ECO:0007669"/>
    <property type="project" value="TreeGrafter"/>
</dbReference>
<dbReference type="RefSeq" id="WP_107978932.1">
    <property type="nucleotide sequence ID" value="NZ_BMEZ01000059.1"/>
</dbReference>
<dbReference type="AlphaFoldDB" id="A0A2T5ZXT1"/>
<organism evidence="15 16">
    <name type="scientific">Allosediminivita pacifica</name>
    <dbReference type="NCBI Taxonomy" id="1267769"/>
    <lineage>
        <taxon>Bacteria</taxon>
        <taxon>Pseudomonadati</taxon>
        <taxon>Pseudomonadota</taxon>
        <taxon>Alphaproteobacteria</taxon>
        <taxon>Rhodobacterales</taxon>
        <taxon>Paracoccaceae</taxon>
        <taxon>Allosediminivita</taxon>
    </lineage>
</organism>
<dbReference type="InterPro" id="IPR000531">
    <property type="entry name" value="Beta-barrel_TonB"/>
</dbReference>
<comment type="caution">
    <text evidence="15">The sequence shown here is derived from an EMBL/GenBank/DDBJ whole genome shotgun (WGS) entry which is preliminary data.</text>
</comment>
<evidence type="ECO:0000313" key="15">
    <source>
        <dbReference type="EMBL" id="PTX36369.1"/>
    </source>
</evidence>
<dbReference type="Gene3D" id="2.170.130.10">
    <property type="entry name" value="TonB-dependent receptor, plug domain"/>
    <property type="match status" value="1"/>
</dbReference>